<comment type="caution">
    <text evidence="1">The sequence shown here is derived from an EMBL/GenBank/DDBJ whole genome shotgun (WGS) entry which is preliminary data.</text>
</comment>
<dbReference type="Proteomes" id="UP001482620">
    <property type="component" value="Unassembled WGS sequence"/>
</dbReference>
<sequence>MGKNVSLHMSKSIETYPKGCCNYIERQPRISRKPDLATMCFLPVRLRSGLRKWKKLNRISDWHRQSLIDKQKLPGCFWKASVVHMYVS</sequence>
<protein>
    <submittedName>
        <fullName evidence="1">Uncharacterized protein</fullName>
    </submittedName>
</protein>
<accession>A0ABV0TP00</accession>
<keyword evidence="2" id="KW-1185">Reference proteome</keyword>
<name>A0ABV0TP00_9TELE</name>
<gene>
    <name evidence="1" type="ORF">ILYODFUR_033421</name>
</gene>
<evidence type="ECO:0000313" key="1">
    <source>
        <dbReference type="EMBL" id="MEQ2234625.1"/>
    </source>
</evidence>
<evidence type="ECO:0000313" key="2">
    <source>
        <dbReference type="Proteomes" id="UP001482620"/>
    </source>
</evidence>
<proteinExistence type="predicted"/>
<dbReference type="EMBL" id="JAHRIQ010040437">
    <property type="protein sequence ID" value="MEQ2234625.1"/>
    <property type="molecule type" value="Genomic_DNA"/>
</dbReference>
<reference evidence="1 2" key="1">
    <citation type="submission" date="2021-06" db="EMBL/GenBank/DDBJ databases">
        <authorList>
            <person name="Palmer J.M."/>
        </authorList>
    </citation>
    <scope>NUCLEOTIDE SEQUENCE [LARGE SCALE GENOMIC DNA]</scope>
    <source>
        <strain evidence="2">if_2019</strain>
        <tissue evidence="1">Muscle</tissue>
    </source>
</reference>
<organism evidence="1 2">
    <name type="scientific">Ilyodon furcidens</name>
    <name type="common">goldbreast splitfin</name>
    <dbReference type="NCBI Taxonomy" id="33524"/>
    <lineage>
        <taxon>Eukaryota</taxon>
        <taxon>Metazoa</taxon>
        <taxon>Chordata</taxon>
        <taxon>Craniata</taxon>
        <taxon>Vertebrata</taxon>
        <taxon>Euteleostomi</taxon>
        <taxon>Actinopterygii</taxon>
        <taxon>Neopterygii</taxon>
        <taxon>Teleostei</taxon>
        <taxon>Neoteleostei</taxon>
        <taxon>Acanthomorphata</taxon>
        <taxon>Ovalentaria</taxon>
        <taxon>Atherinomorphae</taxon>
        <taxon>Cyprinodontiformes</taxon>
        <taxon>Goodeidae</taxon>
        <taxon>Ilyodon</taxon>
    </lineage>
</organism>